<dbReference type="OrthoDB" id="8933800at2"/>
<evidence type="ECO:0000256" key="7">
    <source>
        <dbReference type="ARBA" id="ARBA00023136"/>
    </source>
</evidence>
<keyword evidence="6 8" id="KW-1133">Transmembrane helix</keyword>
<dbReference type="PANTHER" id="PTHR33908">
    <property type="entry name" value="MANNOSYLTRANSFERASE YKCB-RELATED"/>
    <property type="match status" value="1"/>
</dbReference>
<dbReference type="GO" id="GO:0016763">
    <property type="term" value="F:pentosyltransferase activity"/>
    <property type="evidence" value="ECO:0007669"/>
    <property type="project" value="TreeGrafter"/>
</dbReference>
<dbReference type="PANTHER" id="PTHR33908:SF11">
    <property type="entry name" value="MEMBRANE PROTEIN"/>
    <property type="match status" value="1"/>
</dbReference>
<feature type="transmembrane region" description="Helical" evidence="8">
    <location>
        <begin position="135"/>
        <end position="156"/>
    </location>
</feature>
<keyword evidence="5 8" id="KW-0812">Transmembrane</keyword>
<feature type="transmembrane region" description="Helical" evidence="8">
    <location>
        <begin position="276"/>
        <end position="297"/>
    </location>
</feature>
<keyword evidence="11" id="KW-1185">Reference proteome</keyword>
<evidence type="ECO:0000256" key="1">
    <source>
        <dbReference type="ARBA" id="ARBA00004651"/>
    </source>
</evidence>
<organism evidence="10 11">
    <name type="scientific">Parazoarcus communis SWub3 = DSM 12120</name>
    <dbReference type="NCBI Taxonomy" id="1121029"/>
    <lineage>
        <taxon>Bacteria</taxon>
        <taxon>Pseudomonadati</taxon>
        <taxon>Pseudomonadota</taxon>
        <taxon>Betaproteobacteria</taxon>
        <taxon>Rhodocyclales</taxon>
        <taxon>Zoogloeaceae</taxon>
        <taxon>Parazoarcus</taxon>
    </lineage>
</organism>
<dbReference type="Proteomes" id="UP000248259">
    <property type="component" value="Unassembled WGS sequence"/>
</dbReference>
<evidence type="ECO:0000313" key="10">
    <source>
        <dbReference type="EMBL" id="PZA17570.1"/>
    </source>
</evidence>
<evidence type="ECO:0000259" key="9">
    <source>
        <dbReference type="Pfam" id="PF13231"/>
    </source>
</evidence>
<dbReference type="EMBL" id="QKOE01000003">
    <property type="protein sequence ID" value="PZA17570.1"/>
    <property type="molecule type" value="Genomic_DNA"/>
</dbReference>
<dbReference type="InterPro" id="IPR038731">
    <property type="entry name" value="RgtA/B/C-like"/>
</dbReference>
<evidence type="ECO:0000256" key="5">
    <source>
        <dbReference type="ARBA" id="ARBA00022692"/>
    </source>
</evidence>
<dbReference type="GO" id="GO:0009103">
    <property type="term" value="P:lipopolysaccharide biosynthetic process"/>
    <property type="evidence" value="ECO:0007669"/>
    <property type="project" value="UniProtKB-ARBA"/>
</dbReference>
<dbReference type="Pfam" id="PF13231">
    <property type="entry name" value="PMT_2"/>
    <property type="match status" value="1"/>
</dbReference>
<dbReference type="GO" id="GO:0005886">
    <property type="term" value="C:plasma membrane"/>
    <property type="evidence" value="ECO:0007669"/>
    <property type="project" value="UniProtKB-SubCell"/>
</dbReference>
<gene>
    <name evidence="10" type="ORF">DNK49_06895</name>
</gene>
<feature type="domain" description="Glycosyltransferase RgtA/B/C/D-like" evidence="9">
    <location>
        <begin position="85"/>
        <end position="245"/>
    </location>
</feature>
<feature type="transmembrane region" description="Helical" evidence="8">
    <location>
        <begin position="226"/>
        <end position="245"/>
    </location>
</feature>
<dbReference type="AlphaFoldDB" id="A0A323V0S1"/>
<name>A0A323V0S1_9RHOO</name>
<proteinExistence type="predicted"/>
<sequence length="520" mass="56468">MGVRVAGGTCWLVGDAALQVSVLSTCPTRSPAVPRDAYGVSSLVVLLGVLTLLRAATVVHLGLDPYVDEAYYWGWAQALDWGYYSKPPLLPVLIAASQAAFGDGLLALKLPALLLYPVTALVLRQLGAELFDSRVGWWAALAFITLPLVSGLGLFVSTDAPLLLLWALAMLLAWRLREGGGWPQWAILGGVIGLGLMAKYTMAAFWGCGVLWLLSMEGGLDRLRRSGPWLALGVALAVLAPNLWWNAQHGFPTLVHTAEITRMSARGWAPDELWEFLLAQLAALGPVLAVSVLMVLFSVRRHLADPRHAFLLCFSLPLLILVALQALTGRANGNWAAPAVLGLSVLAVAVLLGLQRRRVLVWAVGCNVAIATLLYSWPILVQSLGVELHAGNDPYKRARGWSALAEAVAPKLTAYPGLTLLSDDREVLAQLVYALRPERHARWQADGHVVDHYGLTVPYGGHISGAVLYLSQRHDPERVLDRFAQVTDLGEISVAVHRNFHRRLHAWRLDGFLGYPADGE</sequence>
<feature type="transmembrane region" description="Helical" evidence="8">
    <location>
        <begin position="37"/>
        <end position="63"/>
    </location>
</feature>
<feature type="transmembrane region" description="Helical" evidence="8">
    <location>
        <begin position="359"/>
        <end position="377"/>
    </location>
</feature>
<feature type="transmembrane region" description="Helical" evidence="8">
    <location>
        <begin position="335"/>
        <end position="352"/>
    </location>
</feature>
<keyword evidence="7 8" id="KW-0472">Membrane</keyword>
<feature type="transmembrane region" description="Helical" evidence="8">
    <location>
        <begin position="309"/>
        <end position="329"/>
    </location>
</feature>
<keyword evidence="4" id="KW-0808">Transferase</keyword>
<keyword evidence="3" id="KW-0328">Glycosyltransferase</keyword>
<reference evidence="10 11" key="1">
    <citation type="submission" date="2018-06" db="EMBL/GenBank/DDBJ databases">
        <title>Azoarcus communis strain SWub3 genome.</title>
        <authorList>
            <person name="Zorraquino Salvo V."/>
            <person name="Toubiana D."/>
            <person name="Blumwald E."/>
        </authorList>
    </citation>
    <scope>NUCLEOTIDE SEQUENCE [LARGE SCALE GENOMIC DNA]</scope>
    <source>
        <strain evidence="10 11">SWub3</strain>
    </source>
</reference>
<evidence type="ECO:0000256" key="3">
    <source>
        <dbReference type="ARBA" id="ARBA00022676"/>
    </source>
</evidence>
<accession>A0A323V0S1</accession>
<evidence type="ECO:0000256" key="4">
    <source>
        <dbReference type="ARBA" id="ARBA00022679"/>
    </source>
</evidence>
<dbReference type="InterPro" id="IPR050297">
    <property type="entry name" value="LipidA_mod_glycosyltrf_83"/>
</dbReference>
<protein>
    <recommendedName>
        <fullName evidence="9">Glycosyltransferase RgtA/B/C/D-like domain-containing protein</fullName>
    </recommendedName>
</protein>
<keyword evidence="2" id="KW-1003">Cell membrane</keyword>
<feature type="transmembrane region" description="Helical" evidence="8">
    <location>
        <begin position="105"/>
        <end position="123"/>
    </location>
</feature>
<comment type="subcellular location">
    <subcellularLocation>
        <location evidence="1">Cell membrane</location>
        <topology evidence="1">Multi-pass membrane protein</topology>
    </subcellularLocation>
</comment>
<evidence type="ECO:0000256" key="8">
    <source>
        <dbReference type="SAM" id="Phobius"/>
    </source>
</evidence>
<evidence type="ECO:0000256" key="6">
    <source>
        <dbReference type="ARBA" id="ARBA00022989"/>
    </source>
</evidence>
<feature type="transmembrane region" description="Helical" evidence="8">
    <location>
        <begin position="185"/>
        <end position="214"/>
    </location>
</feature>
<comment type="caution">
    <text evidence="10">The sequence shown here is derived from an EMBL/GenBank/DDBJ whole genome shotgun (WGS) entry which is preliminary data.</text>
</comment>
<evidence type="ECO:0000256" key="2">
    <source>
        <dbReference type="ARBA" id="ARBA00022475"/>
    </source>
</evidence>
<evidence type="ECO:0000313" key="11">
    <source>
        <dbReference type="Proteomes" id="UP000248259"/>
    </source>
</evidence>